<dbReference type="NCBIfam" id="TIGR02532">
    <property type="entry name" value="IV_pilin_GFxxxE"/>
    <property type="match status" value="1"/>
</dbReference>
<protein>
    <recommendedName>
        <fullName evidence="5">Prepilin-type N-terminal cleavage/methylation domain-containing protein</fullName>
    </recommendedName>
</protein>
<accession>A0A1R4HE99</accession>
<dbReference type="InterPro" id="IPR012902">
    <property type="entry name" value="N_methyl_site"/>
</dbReference>
<dbReference type="Proteomes" id="UP000195442">
    <property type="component" value="Unassembled WGS sequence"/>
</dbReference>
<keyword evidence="2" id="KW-0812">Transmembrane</keyword>
<name>A0A1R4HE99_9GAMM</name>
<gene>
    <name evidence="3" type="ORF">CRENPOLYSF2_4040006</name>
</gene>
<dbReference type="OrthoDB" id="5597580at2"/>
<evidence type="ECO:0000313" key="3">
    <source>
        <dbReference type="EMBL" id="SJM94539.1"/>
    </source>
</evidence>
<keyword evidence="2" id="KW-1133">Transmembrane helix</keyword>
<sequence length="305" mass="32462">MTKYSQKGLSLLETLITVAIAGVLIAAISGFINTALNVGQATHSQHDTLQQARFAMQRMSRAVSKSRQLRIPLGGSIRNVLAVSLDPTLDRNKDGWADANNDKDFLDANKNGTRDTGEPERIDEDAGTDNNNDGLAGIKNIDDNGDGQVDVKNTTDNDEDNGNGEDANNGIDDDGDGSIDEDTDKDMNSDGKPGITGVDDDYDGTVDDGAIDDDDEDGAVSEDWIDEQVFYLSGTTLLERLPNINAVNGADYTEYAIADNVSQFRVERLMGGNGSAVLVDITLTLSPAGGKPFTLNTRVAISSGL</sequence>
<feature type="transmembrane region" description="Helical" evidence="2">
    <location>
        <begin position="12"/>
        <end position="32"/>
    </location>
</feature>
<dbReference type="Pfam" id="PF07963">
    <property type="entry name" value="N_methyl"/>
    <property type="match status" value="1"/>
</dbReference>
<feature type="compositionally biased region" description="Acidic residues" evidence="1">
    <location>
        <begin position="171"/>
        <end position="184"/>
    </location>
</feature>
<reference evidence="4" key="1">
    <citation type="submission" date="2017-02" db="EMBL/GenBank/DDBJ databases">
        <authorList>
            <person name="Daims H."/>
        </authorList>
    </citation>
    <scope>NUCLEOTIDE SEQUENCE [LARGE SCALE GENOMIC DNA]</scope>
</reference>
<organism evidence="3 4">
    <name type="scientific">Crenothrix polyspora</name>
    <dbReference type="NCBI Taxonomy" id="360316"/>
    <lineage>
        <taxon>Bacteria</taxon>
        <taxon>Pseudomonadati</taxon>
        <taxon>Pseudomonadota</taxon>
        <taxon>Gammaproteobacteria</taxon>
        <taxon>Methylococcales</taxon>
        <taxon>Crenotrichaceae</taxon>
        <taxon>Crenothrix</taxon>
    </lineage>
</organism>
<proteinExistence type="predicted"/>
<dbReference type="RefSeq" id="WP_087147843.1">
    <property type="nucleotide sequence ID" value="NZ_FUKJ01000340.1"/>
</dbReference>
<dbReference type="EMBL" id="FUKJ01000340">
    <property type="protein sequence ID" value="SJM94539.1"/>
    <property type="molecule type" value="Genomic_DNA"/>
</dbReference>
<evidence type="ECO:0000313" key="4">
    <source>
        <dbReference type="Proteomes" id="UP000195442"/>
    </source>
</evidence>
<feature type="compositionally biased region" description="Basic and acidic residues" evidence="1">
    <location>
        <begin position="91"/>
        <end position="120"/>
    </location>
</feature>
<evidence type="ECO:0000256" key="1">
    <source>
        <dbReference type="SAM" id="MobiDB-lite"/>
    </source>
</evidence>
<dbReference type="AlphaFoldDB" id="A0A1R4HE99"/>
<keyword evidence="2" id="KW-0472">Membrane</keyword>
<feature type="region of interest" description="Disordered" evidence="1">
    <location>
        <begin position="91"/>
        <end position="212"/>
    </location>
</feature>
<feature type="compositionally biased region" description="Acidic residues" evidence="1">
    <location>
        <begin position="198"/>
        <end position="212"/>
    </location>
</feature>
<dbReference type="PROSITE" id="PS00409">
    <property type="entry name" value="PROKAR_NTER_METHYL"/>
    <property type="match status" value="1"/>
</dbReference>
<keyword evidence="4" id="KW-1185">Reference proteome</keyword>
<evidence type="ECO:0008006" key="5">
    <source>
        <dbReference type="Google" id="ProtNLM"/>
    </source>
</evidence>
<evidence type="ECO:0000256" key="2">
    <source>
        <dbReference type="SAM" id="Phobius"/>
    </source>
</evidence>